<dbReference type="OrthoDB" id="10641549at2759"/>
<keyword evidence="2" id="KW-1185">Reference proteome</keyword>
<name>A0A1L7X3P1_9HELO</name>
<reference evidence="1 2" key="1">
    <citation type="submission" date="2016-03" db="EMBL/GenBank/DDBJ databases">
        <authorList>
            <person name="Ploux O."/>
        </authorList>
    </citation>
    <scope>NUCLEOTIDE SEQUENCE [LARGE SCALE GENOMIC DNA]</scope>
    <source>
        <strain evidence="1 2">UAMH 11012</strain>
    </source>
</reference>
<dbReference type="EMBL" id="FJOG01000014">
    <property type="protein sequence ID" value="CZR59644.1"/>
    <property type="molecule type" value="Genomic_DNA"/>
</dbReference>
<dbReference type="AlphaFoldDB" id="A0A1L7X3P1"/>
<sequence>MATNGFRSRDLPRELRNQIFGLIAINETNSGFTQPFFLTSLGEVETAHAKVLAKCTTLSHDHKMVVNLYDEALEEYRKLDIRITVDNLAAFCALKRPRDWVRSITLVWEPNINDKERYLKFMNSGFRLKYGNNLDRLTIDLTKLSENRCHCCTITKWLVDFSGRLPIEGNLLFAFDLMFQKTARKVDVNATLRQWVWEDEKTVIATCARSYKDGKFKVGH</sequence>
<evidence type="ECO:0000313" key="1">
    <source>
        <dbReference type="EMBL" id="CZR59644.1"/>
    </source>
</evidence>
<evidence type="ECO:0000313" key="2">
    <source>
        <dbReference type="Proteomes" id="UP000184330"/>
    </source>
</evidence>
<gene>
    <name evidence="1" type="ORF">PAC_09538</name>
</gene>
<proteinExistence type="predicted"/>
<organism evidence="1 2">
    <name type="scientific">Phialocephala subalpina</name>
    <dbReference type="NCBI Taxonomy" id="576137"/>
    <lineage>
        <taxon>Eukaryota</taxon>
        <taxon>Fungi</taxon>
        <taxon>Dikarya</taxon>
        <taxon>Ascomycota</taxon>
        <taxon>Pezizomycotina</taxon>
        <taxon>Leotiomycetes</taxon>
        <taxon>Helotiales</taxon>
        <taxon>Mollisiaceae</taxon>
        <taxon>Phialocephala</taxon>
        <taxon>Phialocephala fortinii species complex</taxon>
    </lineage>
</organism>
<accession>A0A1L7X3P1</accession>
<protein>
    <submittedName>
        <fullName evidence="1">Uncharacterized protein</fullName>
    </submittedName>
</protein>
<dbReference type="Proteomes" id="UP000184330">
    <property type="component" value="Unassembled WGS sequence"/>
</dbReference>